<dbReference type="Proteomes" id="UP000030651">
    <property type="component" value="Unassembled WGS sequence"/>
</dbReference>
<evidence type="ECO:0000313" key="3">
    <source>
        <dbReference type="Proteomes" id="UP000030651"/>
    </source>
</evidence>
<dbReference type="InParanoid" id="W3X1S9"/>
<evidence type="ECO:0000313" key="2">
    <source>
        <dbReference type="EMBL" id="ETS80030.1"/>
    </source>
</evidence>
<feature type="transmembrane region" description="Helical" evidence="1">
    <location>
        <begin position="128"/>
        <end position="148"/>
    </location>
</feature>
<gene>
    <name evidence="2" type="ORF">PFICI_07559</name>
</gene>
<sequence>MPKLTRLPYRVVVWGMLNMRGIALFGALYKSFHYILSPISAFDASDMRLTDMTYTGSALPSVLIAHFTTYLGALLGPDSNRRQIAGHLWALFPLWICFIQNFATRYILKPSTVGRDRLYNPTSDLVAIRRTVLILVAMSTISWQYTVYCGRASLTELFFPAFPVRDIRDLNMEGAYVPRVPEVGLCVFRPR</sequence>
<keyword evidence="1" id="KW-0472">Membrane</keyword>
<proteinExistence type="predicted"/>
<dbReference type="STRING" id="1229662.W3X1S9"/>
<keyword evidence="1" id="KW-0812">Transmembrane</keyword>
<dbReference type="AlphaFoldDB" id="W3X1S9"/>
<dbReference type="KEGG" id="pfy:PFICI_07559"/>
<dbReference type="EMBL" id="KI912113">
    <property type="protein sequence ID" value="ETS80030.1"/>
    <property type="molecule type" value="Genomic_DNA"/>
</dbReference>
<feature type="transmembrane region" description="Helical" evidence="1">
    <location>
        <begin position="12"/>
        <end position="32"/>
    </location>
</feature>
<keyword evidence="3" id="KW-1185">Reference proteome</keyword>
<dbReference type="RefSeq" id="XP_007834331.1">
    <property type="nucleotide sequence ID" value="XM_007836140.1"/>
</dbReference>
<dbReference type="GeneID" id="19272572"/>
<protein>
    <submittedName>
        <fullName evidence="2">Uncharacterized protein</fullName>
    </submittedName>
</protein>
<keyword evidence="1" id="KW-1133">Transmembrane helix</keyword>
<evidence type="ECO:0000256" key="1">
    <source>
        <dbReference type="SAM" id="Phobius"/>
    </source>
</evidence>
<accession>W3X1S9</accession>
<feature type="transmembrane region" description="Helical" evidence="1">
    <location>
        <begin position="52"/>
        <end position="76"/>
    </location>
</feature>
<reference evidence="3" key="1">
    <citation type="journal article" date="2015" name="BMC Genomics">
        <title>Genomic and transcriptomic analysis of the endophytic fungus Pestalotiopsis fici reveals its lifestyle and high potential for synthesis of natural products.</title>
        <authorList>
            <person name="Wang X."/>
            <person name="Zhang X."/>
            <person name="Liu L."/>
            <person name="Xiang M."/>
            <person name="Wang W."/>
            <person name="Sun X."/>
            <person name="Che Y."/>
            <person name="Guo L."/>
            <person name="Liu G."/>
            <person name="Guo L."/>
            <person name="Wang C."/>
            <person name="Yin W.B."/>
            <person name="Stadler M."/>
            <person name="Zhang X."/>
            <person name="Liu X."/>
        </authorList>
    </citation>
    <scope>NUCLEOTIDE SEQUENCE [LARGE SCALE GENOMIC DNA]</scope>
    <source>
        <strain evidence="3">W106-1 / CGMCC3.15140</strain>
    </source>
</reference>
<feature type="transmembrane region" description="Helical" evidence="1">
    <location>
        <begin position="88"/>
        <end position="108"/>
    </location>
</feature>
<organism evidence="2 3">
    <name type="scientific">Pestalotiopsis fici (strain W106-1 / CGMCC3.15140)</name>
    <dbReference type="NCBI Taxonomy" id="1229662"/>
    <lineage>
        <taxon>Eukaryota</taxon>
        <taxon>Fungi</taxon>
        <taxon>Dikarya</taxon>
        <taxon>Ascomycota</taxon>
        <taxon>Pezizomycotina</taxon>
        <taxon>Sordariomycetes</taxon>
        <taxon>Xylariomycetidae</taxon>
        <taxon>Amphisphaeriales</taxon>
        <taxon>Sporocadaceae</taxon>
        <taxon>Pestalotiopsis</taxon>
    </lineage>
</organism>
<dbReference type="HOGENOM" id="CLU_1421865_0_0_1"/>
<dbReference type="OrthoDB" id="10029326at2759"/>
<name>W3X1S9_PESFW</name>